<organism evidence="3 4">
    <name type="scientific">Nitrosomonas aestuarii</name>
    <dbReference type="NCBI Taxonomy" id="52441"/>
    <lineage>
        <taxon>Bacteria</taxon>
        <taxon>Pseudomonadati</taxon>
        <taxon>Pseudomonadota</taxon>
        <taxon>Betaproteobacteria</taxon>
        <taxon>Nitrosomonadales</taxon>
        <taxon>Nitrosomonadaceae</taxon>
        <taxon>Nitrosomonas</taxon>
    </lineage>
</organism>
<dbReference type="PROSITE" id="PS00061">
    <property type="entry name" value="ADH_SHORT"/>
    <property type="match status" value="1"/>
</dbReference>
<dbReference type="NCBIfam" id="NF004649">
    <property type="entry name" value="PRK05993.1"/>
    <property type="match status" value="1"/>
</dbReference>
<evidence type="ECO:0000256" key="2">
    <source>
        <dbReference type="ARBA" id="ARBA00023002"/>
    </source>
</evidence>
<dbReference type="PANTHER" id="PTHR43976:SF16">
    <property type="entry name" value="SHORT-CHAIN DEHYDROGENASE_REDUCTASE FAMILY PROTEIN"/>
    <property type="match status" value="1"/>
</dbReference>
<dbReference type="PRINTS" id="PR00081">
    <property type="entry name" value="GDHRDH"/>
</dbReference>
<gene>
    <name evidence="3" type="ORF">SAMN05216302_103922</name>
</gene>
<evidence type="ECO:0000256" key="1">
    <source>
        <dbReference type="ARBA" id="ARBA00006484"/>
    </source>
</evidence>
<protein>
    <submittedName>
        <fullName evidence="3">Short-chain dehydrogenase</fullName>
    </submittedName>
</protein>
<accession>A0A1I4FLH0</accession>
<evidence type="ECO:0000313" key="4">
    <source>
        <dbReference type="Proteomes" id="UP000199533"/>
    </source>
</evidence>
<dbReference type="STRING" id="52441.SAMN05216302_103922"/>
<sequence>MNPLLSYSYQAEIFCSIDAICAIVRLSSISDKKPFPNDRTVFMKKSILITGCSTGIGYCVAKALHEKGYHVFATARRPESVQMLLSEGLQSFHLDLMDSNSIKLAVEEVMRRTDGQLYALFNNGAYGLPGAIEDLSRNALRDQFETNVFGWQELTNLVLPIMRKQGYGRIIQNSSVLGFVSLPFRGAYNATKYAVEGLSDTMRLELKGSNIYVSLIEPGPIASQFRANAIKMLAKYVDVEKSIHYERYQGVLKRLNKEGPAVPFTLPPEAVLKRVIHALEAEKPHPRYYVTFPTYLFGVLKRILSTRALDALLAKSGNNN</sequence>
<evidence type="ECO:0000313" key="3">
    <source>
        <dbReference type="EMBL" id="SFL18762.1"/>
    </source>
</evidence>
<dbReference type="GO" id="GO:0016491">
    <property type="term" value="F:oxidoreductase activity"/>
    <property type="evidence" value="ECO:0007669"/>
    <property type="project" value="UniProtKB-KW"/>
</dbReference>
<comment type="similarity">
    <text evidence="1">Belongs to the short-chain dehydrogenases/reductases (SDR) family.</text>
</comment>
<dbReference type="InterPro" id="IPR002347">
    <property type="entry name" value="SDR_fam"/>
</dbReference>
<dbReference type="SUPFAM" id="SSF51735">
    <property type="entry name" value="NAD(P)-binding Rossmann-fold domains"/>
    <property type="match status" value="1"/>
</dbReference>
<dbReference type="PANTHER" id="PTHR43976">
    <property type="entry name" value="SHORT CHAIN DEHYDROGENASE"/>
    <property type="match status" value="1"/>
</dbReference>
<dbReference type="Gene3D" id="3.40.50.720">
    <property type="entry name" value="NAD(P)-binding Rossmann-like Domain"/>
    <property type="match status" value="1"/>
</dbReference>
<dbReference type="InterPro" id="IPR020904">
    <property type="entry name" value="Sc_DH/Rdtase_CS"/>
</dbReference>
<dbReference type="AlphaFoldDB" id="A0A1I4FLH0"/>
<keyword evidence="4" id="KW-1185">Reference proteome</keyword>
<dbReference type="Proteomes" id="UP000199533">
    <property type="component" value="Unassembled WGS sequence"/>
</dbReference>
<name>A0A1I4FLH0_9PROT</name>
<reference evidence="4" key="1">
    <citation type="submission" date="2016-10" db="EMBL/GenBank/DDBJ databases">
        <authorList>
            <person name="Varghese N."/>
            <person name="Submissions S."/>
        </authorList>
    </citation>
    <scope>NUCLEOTIDE SEQUENCE [LARGE SCALE GENOMIC DNA]</scope>
    <source>
        <strain evidence="4">Nm69</strain>
    </source>
</reference>
<dbReference type="Pfam" id="PF00106">
    <property type="entry name" value="adh_short"/>
    <property type="match status" value="1"/>
</dbReference>
<dbReference type="EMBL" id="FOSP01000039">
    <property type="protein sequence ID" value="SFL18762.1"/>
    <property type="molecule type" value="Genomic_DNA"/>
</dbReference>
<keyword evidence="2" id="KW-0560">Oxidoreductase</keyword>
<proteinExistence type="inferred from homology"/>
<dbReference type="InterPro" id="IPR051911">
    <property type="entry name" value="SDR_oxidoreductase"/>
</dbReference>
<dbReference type="CDD" id="cd05374">
    <property type="entry name" value="17beta-HSD-like_SDR_c"/>
    <property type="match status" value="1"/>
</dbReference>
<dbReference type="InterPro" id="IPR036291">
    <property type="entry name" value="NAD(P)-bd_dom_sf"/>
</dbReference>